<dbReference type="OrthoDB" id="6139674at2759"/>
<evidence type="ECO:0000259" key="9">
    <source>
        <dbReference type="PROSITE" id="PS51034"/>
    </source>
</evidence>
<keyword evidence="6" id="KW-1133">Transmembrane helix</keyword>
<keyword evidence="5 8" id="KW-0732">Signal</keyword>
<accession>A0A0D8XI50</accession>
<dbReference type="Proteomes" id="UP000053766">
    <property type="component" value="Unassembled WGS sequence"/>
</dbReference>
<dbReference type="SMART" id="SM00241">
    <property type="entry name" value="ZP"/>
    <property type="match status" value="1"/>
</dbReference>
<keyword evidence="7" id="KW-0472">Membrane</keyword>
<protein>
    <submittedName>
        <fullName evidence="10">Zona pellucida-like domain protein</fullName>
    </submittedName>
</protein>
<evidence type="ECO:0000256" key="8">
    <source>
        <dbReference type="SAM" id="SignalP"/>
    </source>
</evidence>
<feature type="signal peptide" evidence="8">
    <location>
        <begin position="1"/>
        <end position="21"/>
    </location>
</feature>
<dbReference type="InterPro" id="IPR056953">
    <property type="entry name" value="CUT_N"/>
</dbReference>
<dbReference type="InterPro" id="IPR001507">
    <property type="entry name" value="ZP_dom"/>
</dbReference>
<proteinExistence type="predicted"/>
<reference evidence="10" key="1">
    <citation type="submission" date="2013-11" db="EMBL/GenBank/DDBJ databases">
        <title>Draft genome of the bovine lungworm Dictyocaulus viviparus.</title>
        <authorList>
            <person name="Mitreva M."/>
        </authorList>
    </citation>
    <scope>NUCLEOTIDE SEQUENCE [LARGE SCALE GENOMIC DNA]</scope>
    <source>
        <strain evidence="10">HannoverDv2000</strain>
    </source>
</reference>
<keyword evidence="4" id="KW-0812">Transmembrane</keyword>
<dbReference type="GO" id="GO:0042302">
    <property type="term" value="F:structural constituent of cuticle"/>
    <property type="evidence" value="ECO:0007669"/>
    <property type="project" value="UniProtKB-KW"/>
</dbReference>
<evidence type="ECO:0000313" key="10">
    <source>
        <dbReference type="EMBL" id="KJH43412.1"/>
    </source>
</evidence>
<dbReference type="InterPro" id="IPR057475">
    <property type="entry name" value="CUT_C"/>
</dbReference>
<sequence>MSRMLLNSVPPFLLLFLAGQSIPIDNGVDGEPEVECGSTTITVNFYTRETFKGHVFVKLLKFFLGNSVFFHGFFSNKRCRSDEGERRKVAGITVPFDDCGLSRSRSLNPKGIFVSTTIVITFHPHFITKIDRAYRISCFYMEANEAVTSQLNVVELTTVNITEIVQMPVCKYEILEGGPHGKQLRYGKIGQQIYHQWSCSTENISIFCMLVHSCSVDDGRGDRVNILDSKGCAIDRHVLNNIEYPDNLLAGQETHVYKYADRDSLFYHCQISLQIIENGVVYSLRNVNDLVVRIYRLTQRQLLTVRINKKCDREIAKITSSPLHQKQFLIRKDYLLLTEATFVNFIRSLSRPRIHYPKTVKSVIDFRQQGDRLTTINPRLIRKRRDIHENPSDYMTVDVRAEMKALDIIDTVWKYRKKSKGFFLIHRPLCRSVLL</sequence>
<dbReference type="PANTHER" id="PTHR22907:SF51">
    <property type="entry name" value="CUTICLIN-1"/>
    <property type="match status" value="1"/>
</dbReference>
<evidence type="ECO:0000256" key="2">
    <source>
        <dbReference type="ARBA" id="ARBA00022460"/>
    </source>
</evidence>
<dbReference type="InterPro" id="IPR051962">
    <property type="entry name" value="Cuticlin"/>
</dbReference>
<evidence type="ECO:0000256" key="5">
    <source>
        <dbReference type="ARBA" id="ARBA00022729"/>
    </source>
</evidence>
<name>A0A0D8XI50_DICVI</name>
<comment type="subcellular location">
    <subcellularLocation>
        <location evidence="1">Cell membrane</location>
        <topology evidence="1">Single-pass type I membrane protein</topology>
    </subcellularLocation>
</comment>
<feature type="chain" id="PRO_5002335651" evidence="8">
    <location>
        <begin position="22"/>
        <end position="435"/>
    </location>
</feature>
<evidence type="ECO:0000256" key="4">
    <source>
        <dbReference type="ARBA" id="ARBA00022692"/>
    </source>
</evidence>
<evidence type="ECO:0000256" key="6">
    <source>
        <dbReference type="ARBA" id="ARBA00022989"/>
    </source>
</evidence>
<dbReference type="EMBL" id="KN716561">
    <property type="protein sequence ID" value="KJH43412.1"/>
    <property type="molecule type" value="Genomic_DNA"/>
</dbReference>
<dbReference type="AlphaFoldDB" id="A0A0D8XI50"/>
<organism evidence="10 11">
    <name type="scientific">Dictyocaulus viviparus</name>
    <name type="common">Bovine lungworm</name>
    <dbReference type="NCBI Taxonomy" id="29172"/>
    <lineage>
        <taxon>Eukaryota</taxon>
        <taxon>Metazoa</taxon>
        <taxon>Ecdysozoa</taxon>
        <taxon>Nematoda</taxon>
        <taxon>Chromadorea</taxon>
        <taxon>Rhabditida</taxon>
        <taxon>Rhabditina</taxon>
        <taxon>Rhabditomorpha</taxon>
        <taxon>Strongyloidea</taxon>
        <taxon>Metastrongylidae</taxon>
        <taxon>Dictyocaulus</taxon>
    </lineage>
</organism>
<keyword evidence="2" id="KW-0193">Cuticle</keyword>
<dbReference type="Pfam" id="PF25057">
    <property type="entry name" value="CUT_N"/>
    <property type="match status" value="1"/>
</dbReference>
<dbReference type="GO" id="GO:0005886">
    <property type="term" value="C:plasma membrane"/>
    <property type="evidence" value="ECO:0007669"/>
    <property type="project" value="UniProtKB-SubCell"/>
</dbReference>
<evidence type="ECO:0000256" key="1">
    <source>
        <dbReference type="ARBA" id="ARBA00004251"/>
    </source>
</evidence>
<dbReference type="Pfam" id="PF25301">
    <property type="entry name" value="CUT_C"/>
    <property type="match status" value="1"/>
</dbReference>
<keyword evidence="3" id="KW-1003">Cell membrane</keyword>
<evidence type="ECO:0000313" key="11">
    <source>
        <dbReference type="Proteomes" id="UP000053766"/>
    </source>
</evidence>
<evidence type="ECO:0000256" key="7">
    <source>
        <dbReference type="ARBA" id="ARBA00023136"/>
    </source>
</evidence>
<feature type="domain" description="ZP" evidence="9">
    <location>
        <begin position="35"/>
        <end position="291"/>
    </location>
</feature>
<dbReference type="PANTHER" id="PTHR22907">
    <property type="entry name" value="GH04558P"/>
    <property type="match status" value="1"/>
</dbReference>
<dbReference type="PROSITE" id="PS51034">
    <property type="entry name" value="ZP_2"/>
    <property type="match status" value="1"/>
</dbReference>
<evidence type="ECO:0000256" key="3">
    <source>
        <dbReference type="ARBA" id="ARBA00022475"/>
    </source>
</evidence>
<keyword evidence="11" id="KW-1185">Reference proteome</keyword>
<gene>
    <name evidence="10" type="ORF">DICVIV_10570</name>
</gene>